<feature type="domain" description="C2H2-type" evidence="8">
    <location>
        <begin position="44"/>
        <end position="67"/>
    </location>
</feature>
<comment type="subcellular location">
    <subcellularLocation>
        <location evidence="1">Nucleus</location>
    </subcellularLocation>
</comment>
<evidence type="ECO:0000313" key="9">
    <source>
        <dbReference type="EMBL" id="GBM93162.1"/>
    </source>
</evidence>
<keyword evidence="4 7" id="KW-0863">Zinc-finger</keyword>
<dbReference type="SUPFAM" id="SSF57667">
    <property type="entry name" value="beta-beta-alpha zinc fingers"/>
    <property type="match status" value="1"/>
</dbReference>
<dbReference type="PANTHER" id="PTHR24394:SF44">
    <property type="entry name" value="ZINC FINGER PROTEIN 271-LIKE"/>
    <property type="match status" value="1"/>
</dbReference>
<dbReference type="InterPro" id="IPR013087">
    <property type="entry name" value="Znf_C2H2_type"/>
</dbReference>
<evidence type="ECO:0000313" key="10">
    <source>
        <dbReference type="Proteomes" id="UP000499080"/>
    </source>
</evidence>
<dbReference type="GO" id="GO:0005634">
    <property type="term" value="C:nucleus"/>
    <property type="evidence" value="ECO:0007669"/>
    <property type="project" value="UniProtKB-SubCell"/>
</dbReference>
<keyword evidence="2" id="KW-0479">Metal-binding</keyword>
<evidence type="ECO:0000256" key="2">
    <source>
        <dbReference type="ARBA" id="ARBA00022723"/>
    </source>
</evidence>
<protein>
    <recommendedName>
        <fullName evidence="8">C2H2-type domain-containing protein</fullName>
    </recommendedName>
</protein>
<dbReference type="GO" id="GO:0000981">
    <property type="term" value="F:DNA-binding transcription factor activity, RNA polymerase II-specific"/>
    <property type="evidence" value="ECO:0007669"/>
    <property type="project" value="TreeGrafter"/>
</dbReference>
<dbReference type="PANTHER" id="PTHR24394">
    <property type="entry name" value="ZINC FINGER PROTEIN"/>
    <property type="match status" value="1"/>
</dbReference>
<evidence type="ECO:0000256" key="3">
    <source>
        <dbReference type="ARBA" id="ARBA00022737"/>
    </source>
</evidence>
<keyword evidence="3" id="KW-0677">Repeat</keyword>
<evidence type="ECO:0000256" key="5">
    <source>
        <dbReference type="ARBA" id="ARBA00022833"/>
    </source>
</evidence>
<reference evidence="9 10" key="1">
    <citation type="journal article" date="2019" name="Sci. Rep.">
        <title>Orb-weaving spider Araneus ventricosus genome elucidates the spidroin gene catalogue.</title>
        <authorList>
            <person name="Kono N."/>
            <person name="Nakamura H."/>
            <person name="Ohtoshi R."/>
            <person name="Moran D.A.P."/>
            <person name="Shinohara A."/>
            <person name="Yoshida Y."/>
            <person name="Fujiwara M."/>
            <person name="Mori M."/>
            <person name="Tomita M."/>
            <person name="Arakawa K."/>
        </authorList>
    </citation>
    <scope>NUCLEOTIDE SEQUENCE [LARGE SCALE GENOMIC DNA]</scope>
</reference>
<dbReference type="SMART" id="SM00355">
    <property type="entry name" value="ZnF_C2H2"/>
    <property type="match status" value="2"/>
</dbReference>
<evidence type="ECO:0000256" key="4">
    <source>
        <dbReference type="ARBA" id="ARBA00022771"/>
    </source>
</evidence>
<dbReference type="GO" id="GO:0008270">
    <property type="term" value="F:zinc ion binding"/>
    <property type="evidence" value="ECO:0007669"/>
    <property type="project" value="UniProtKB-KW"/>
</dbReference>
<gene>
    <name evidence="9" type="ORF">AVEN_258469_1</name>
</gene>
<dbReference type="PROSITE" id="PS00028">
    <property type="entry name" value="ZINC_FINGER_C2H2_1"/>
    <property type="match status" value="1"/>
</dbReference>
<evidence type="ECO:0000256" key="7">
    <source>
        <dbReference type="PROSITE-ProRule" id="PRU00042"/>
    </source>
</evidence>
<proteinExistence type="predicted"/>
<dbReference type="PROSITE" id="PS50157">
    <property type="entry name" value="ZINC_FINGER_C2H2_2"/>
    <property type="match status" value="2"/>
</dbReference>
<dbReference type="AlphaFoldDB" id="A0A4Y2JUW5"/>
<dbReference type="GO" id="GO:0003682">
    <property type="term" value="F:chromatin binding"/>
    <property type="evidence" value="ECO:0007669"/>
    <property type="project" value="UniProtKB-ARBA"/>
</dbReference>
<evidence type="ECO:0000256" key="1">
    <source>
        <dbReference type="ARBA" id="ARBA00004123"/>
    </source>
</evidence>
<dbReference type="EMBL" id="BGPR01003855">
    <property type="protein sequence ID" value="GBM93162.1"/>
    <property type="molecule type" value="Genomic_DNA"/>
</dbReference>
<dbReference type="FunFam" id="3.30.160.60:FF:000690">
    <property type="entry name" value="Zinc finger protein 354C"/>
    <property type="match status" value="1"/>
</dbReference>
<name>A0A4Y2JUW5_ARAVE</name>
<accession>A0A4Y2JUW5</accession>
<evidence type="ECO:0000259" key="8">
    <source>
        <dbReference type="PROSITE" id="PS50157"/>
    </source>
</evidence>
<dbReference type="Pfam" id="PF00096">
    <property type="entry name" value="zf-C2H2"/>
    <property type="match status" value="1"/>
</dbReference>
<dbReference type="Gene3D" id="3.30.160.60">
    <property type="entry name" value="Classic Zinc Finger"/>
    <property type="match status" value="2"/>
</dbReference>
<keyword evidence="5" id="KW-0862">Zinc</keyword>
<keyword evidence="10" id="KW-1185">Reference proteome</keyword>
<dbReference type="Proteomes" id="UP000499080">
    <property type="component" value="Unassembled WGS sequence"/>
</dbReference>
<feature type="domain" description="C2H2-type" evidence="8">
    <location>
        <begin position="16"/>
        <end position="43"/>
    </location>
</feature>
<dbReference type="OrthoDB" id="9439903at2759"/>
<comment type="caution">
    <text evidence="9">The sequence shown here is derived from an EMBL/GenBank/DDBJ whole genome shotgun (WGS) entry which is preliminary data.</text>
</comment>
<dbReference type="InterPro" id="IPR036236">
    <property type="entry name" value="Znf_C2H2_sf"/>
</dbReference>
<sequence length="185" mass="21399">MINKFSPVDVRGINLYQCEFCDYCTARIADFKKHVVIHTGQRPYGCEECGKSYNQSSNLSRHIRLCHRYKHLLAMDIKPLNIFGANTVSYEGFEIMPSFTEIKSSVKEMTPRITEVKSCFSKADFLSTLPSLEMHLVDLSDVSDFHANLPATTDEELLLIDWKLKRDKCYREKLVNKKLLYFDIG</sequence>
<keyword evidence="6" id="KW-0539">Nucleus</keyword>
<evidence type="ECO:0000256" key="6">
    <source>
        <dbReference type="ARBA" id="ARBA00023242"/>
    </source>
</evidence>
<organism evidence="9 10">
    <name type="scientific">Araneus ventricosus</name>
    <name type="common">Orbweaver spider</name>
    <name type="synonym">Epeira ventricosa</name>
    <dbReference type="NCBI Taxonomy" id="182803"/>
    <lineage>
        <taxon>Eukaryota</taxon>
        <taxon>Metazoa</taxon>
        <taxon>Ecdysozoa</taxon>
        <taxon>Arthropoda</taxon>
        <taxon>Chelicerata</taxon>
        <taxon>Arachnida</taxon>
        <taxon>Araneae</taxon>
        <taxon>Araneomorphae</taxon>
        <taxon>Entelegynae</taxon>
        <taxon>Araneoidea</taxon>
        <taxon>Araneidae</taxon>
        <taxon>Araneus</taxon>
    </lineage>
</organism>